<protein>
    <submittedName>
        <fullName evidence="2">Uncharacterized protein</fullName>
    </submittedName>
</protein>
<dbReference type="AlphaFoldDB" id="A0AAW1ME00"/>
<dbReference type="EMBL" id="JASPKY010000056">
    <property type="protein sequence ID" value="KAK9744582.1"/>
    <property type="molecule type" value="Genomic_DNA"/>
</dbReference>
<dbReference type="Proteomes" id="UP001458880">
    <property type="component" value="Unassembled WGS sequence"/>
</dbReference>
<evidence type="ECO:0000313" key="2">
    <source>
        <dbReference type="EMBL" id="KAK9744582.1"/>
    </source>
</evidence>
<evidence type="ECO:0000313" key="3">
    <source>
        <dbReference type="Proteomes" id="UP001458880"/>
    </source>
</evidence>
<name>A0AAW1ME00_POPJA</name>
<evidence type="ECO:0000256" key="1">
    <source>
        <dbReference type="SAM" id="MobiDB-lite"/>
    </source>
</evidence>
<comment type="caution">
    <text evidence="2">The sequence shown here is derived from an EMBL/GenBank/DDBJ whole genome shotgun (WGS) entry which is preliminary data.</text>
</comment>
<reference evidence="2 3" key="1">
    <citation type="journal article" date="2024" name="BMC Genomics">
        <title>De novo assembly and annotation of Popillia japonica's genome with initial clues to its potential as an invasive pest.</title>
        <authorList>
            <person name="Cucini C."/>
            <person name="Boschi S."/>
            <person name="Funari R."/>
            <person name="Cardaioli E."/>
            <person name="Iannotti N."/>
            <person name="Marturano G."/>
            <person name="Paoli F."/>
            <person name="Bruttini M."/>
            <person name="Carapelli A."/>
            <person name="Frati F."/>
            <person name="Nardi F."/>
        </authorList>
    </citation>
    <scope>NUCLEOTIDE SEQUENCE [LARGE SCALE GENOMIC DNA]</scope>
    <source>
        <strain evidence="2">DMR45628</strain>
    </source>
</reference>
<accession>A0AAW1ME00</accession>
<keyword evidence="3" id="KW-1185">Reference proteome</keyword>
<proteinExistence type="predicted"/>
<feature type="region of interest" description="Disordered" evidence="1">
    <location>
        <begin position="83"/>
        <end position="135"/>
    </location>
</feature>
<organism evidence="2 3">
    <name type="scientific">Popillia japonica</name>
    <name type="common">Japanese beetle</name>
    <dbReference type="NCBI Taxonomy" id="7064"/>
    <lineage>
        <taxon>Eukaryota</taxon>
        <taxon>Metazoa</taxon>
        <taxon>Ecdysozoa</taxon>
        <taxon>Arthropoda</taxon>
        <taxon>Hexapoda</taxon>
        <taxon>Insecta</taxon>
        <taxon>Pterygota</taxon>
        <taxon>Neoptera</taxon>
        <taxon>Endopterygota</taxon>
        <taxon>Coleoptera</taxon>
        <taxon>Polyphaga</taxon>
        <taxon>Scarabaeiformia</taxon>
        <taxon>Scarabaeidae</taxon>
        <taxon>Rutelinae</taxon>
        <taxon>Popillia</taxon>
    </lineage>
</organism>
<gene>
    <name evidence="2" type="ORF">QE152_g7621</name>
</gene>
<sequence>MGCGAMREGDLDDSGVDPAAATRPKPTQPSSPQVVPEQQTPAAVLTGIQAAGQLLAVAVTEGGGGGSCLTDVAELLLLLPLPTPPPLDDRRKPSHVRAAAPSQFTERYIVRARQQDRKEGHRKKKHEYNNGVSSS</sequence>
<feature type="compositionally biased region" description="Low complexity" evidence="1">
    <location>
        <begin position="24"/>
        <end position="39"/>
    </location>
</feature>
<feature type="region of interest" description="Disordered" evidence="1">
    <location>
        <begin position="1"/>
        <end position="39"/>
    </location>
</feature>